<sequence>MLVRTKRGSVEFDGSSVTLRPPRGLGGIIGGKSAMSVPLRAIRYIEFSEPAGMKSGYFRVNTGQPPLSGTAMRPAFMEAVSDPHSIVFTRGEAPSFAELRNAIEAALGR</sequence>
<feature type="domain" description="DUF4429" evidence="1">
    <location>
        <begin position="10"/>
        <end position="103"/>
    </location>
</feature>
<organism evidence="2 3">
    <name type="scientific">Actinophytocola xinjiangensis</name>
    <dbReference type="NCBI Taxonomy" id="485602"/>
    <lineage>
        <taxon>Bacteria</taxon>
        <taxon>Bacillati</taxon>
        <taxon>Actinomycetota</taxon>
        <taxon>Actinomycetes</taxon>
        <taxon>Pseudonocardiales</taxon>
        <taxon>Pseudonocardiaceae</taxon>
    </lineage>
</organism>
<dbReference type="OrthoDB" id="9900961at2"/>
<comment type="caution">
    <text evidence="2">The sequence shown here is derived from an EMBL/GenBank/DDBJ whole genome shotgun (WGS) entry which is preliminary data.</text>
</comment>
<evidence type="ECO:0000313" key="2">
    <source>
        <dbReference type="EMBL" id="OLF06212.1"/>
    </source>
</evidence>
<dbReference type="Proteomes" id="UP000185696">
    <property type="component" value="Unassembled WGS sequence"/>
</dbReference>
<dbReference type="RefSeq" id="WP_075137021.1">
    <property type="nucleotide sequence ID" value="NZ_MSIF01000023.1"/>
</dbReference>
<dbReference type="AlphaFoldDB" id="A0A7Z1AWA1"/>
<keyword evidence="3" id="KW-1185">Reference proteome</keyword>
<dbReference type="EMBL" id="MSIF01000023">
    <property type="protein sequence ID" value="OLF06212.1"/>
    <property type="molecule type" value="Genomic_DNA"/>
</dbReference>
<protein>
    <recommendedName>
        <fullName evidence="1">DUF4429 domain-containing protein</fullName>
    </recommendedName>
</protein>
<gene>
    <name evidence="2" type="ORF">BLA60_33325</name>
</gene>
<accession>A0A7Z1AWA1</accession>
<dbReference type="Pfam" id="PF14472">
    <property type="entry name" value="DUF4429"/>
    <property type="match status" value="1"/>
</dbReference>
<dbReference type="InterPro" id="IPR027860">
    <property type="entry name" value="DUF4429"/>
</dbReference>
<reference evidence="2 3" key="1">
    <citation type="submission" date="2016-12" db="EMBL/GenBank/DDBJ databases">
        <title>The draft genome sequence of Actinophytocola xinjiangensis.</title>
        <authorList>
            <person name="Wang W."/>
            <person name="Yuan L."/>
        </authorList>
    </citation>
    <scope>NUCLEOTIDE SEQUENCE [LARGE SCALE GENOMIC DNA]</scope>
    <source>
        <strain evidence="2 3">CGMCC 4.4663</strain>
    </source>
</reference>
<evidence type="ECO:0000259" key="1">
    <source>
        <dbReference type="Pfam" id="PF14472"/>
    </source>
</evidence>
<proteinExistence type="predicted"/>
<name>A0A7Z1AWA1_9PSEU</name>
<evidence type="ECO:0000313" key="3">
    <source>
        <dbReference type="Proteomes" id="UP000185696"/>
    </source>
</evidence>